<dbReference type="AlphaFoldDB" id="A0A2M6YRZ3"/>
<proteinExistence type="predicted"/>
<dbReference type="Gene3D" id="3.10.450.530">
    <property type="entry name" value="Ribonuclease toxin, BrnT, of type II toxin-antitoxin system"/>
    <property type="match status" value="1"/>
</dbReference>
<sequence length="98" mass="11842">MAKLPVPLVFDWDKGNTEKNWAKHKVHFKEAEEVFFNKPLKIFEDEKHSQKEKRLLAYGSTNKRRKLTIIFTIRKETVRVISVRNQNIKERKVYEKKN</sequence>
<organism evidence="1 2">
    <name type="scientific">Candidatus Shapirobacteria bacterium CG07_land_8_20_14_0_80_39_18</name>
    <dbReference type="NCBI Taxonomy" id="1974882"/>
    <lineage>
        <taxon>Bacteria</taxon>
        <taxon>Candidatus Shapironibacteriota</taxon>
    </lineage>
</organism>
<evidence type="ECO:0000313" key="1">
    <source>
        <dbReference type="EMBL" id="PIU36217.1"/>
    </source>
</evidence>
<dbReference type="InterPro" id="IPR007460">
    <property type="entry name" value="BrnT_toxin"/>
</dbReference>
<reference evidence="2" key="1">
    <citation type="submission" date="2017-09" db="EMBL/GenBank/DDBJ databases">
        <title>Depth-based differentiation of microbial function through sediment-hosted aquifers and enrichment of novel symbionts in the deep terrestrial subsurface.</title>
        <authorList>
            <person name="Probst A.J."/>
            <person name="Ladd B."/>
            <person name="Jarett J.K."/>
            <person name="Geller-Mcgrath D.E."/>
            <person name="Sieber C.M.K."/>
            <person name="Emerson J.B."/>
            <person name="Anantharaman K."/>
            <person name="Thomas B.C."/>
            <person name="Malmstrom R."/>
            <person name="Stieglmeier M."/>
            <person name="Klingl A."/>
            <person name="Woyke T."/>
            <person name="Ryan C.M."/>
            <person name="Banfield J.F."/>
        </authorList>
    </citation>
    <scope>NUCLEOTIDE SEQUENCE [LARGE SCALE GENOMIC DNA]</scope>
</reference>
<gene>
    <name evidence="1" type="ORF">COT03_00545</name>
</gene>
<dbReference type="Proteomes" id="UP000229502">
    <property type="component" value="Unassembled WGS sequence"/>
</dbReference>
<name>A0A2M6YRZ3_9BACT</name>
<dbReference type="EMBL" id="PEWZ01000031">
    <property type="protein sequence ID" value="PIU36217.1"/>
    <property type="molecule type" value="Genomic_DNA"/>
</dbReference>
<protein>
    <recommendedName>
        <fullName evidence="3">BrnT family toxin</fullName>
    </recommendedName>
</protein>
<evidence type="ECO:0000313" key="2">
    <source>
        <dbReference type="Proteomes" id="UP000229502"/>
    </source>
</evidence>
<dbReference type="InterPro" id="IPR038573">
    <property type="entry name" value="BrnT_sf"/>
</dbReference>
<evidence type="ECO:0008006" key="3">
    <source>
        <dbReference type="Google" id="ProtNLM"/>
    </source>
</evidence>
<comment type="caution">
    <text evidence="1">The sequence shown here is derived from an EMBL/GenBank/DDBJ whole genome shotgun (WGS) entry which is preliminary data.</text>
</comment>
<dbReference type="Pfam" id="PF04365">
    <property type="entry name" value="BrnT_toxin"/>
    <property type="match status" value="1"/>
</dbReference>
<accession>A0A2M6YRZ3</accession>